<accession>F5XKS2</accession>
<sequence length="210" mass="23558">MQLDHPLAVITPTADGDVLMVLARADAAFTTRQVHTLLDHYSYSGVRKVLERLVTQGTVRMQRYGTTDAFQLNRDHLAAGPIIELADLRATFISRLRAEIEQWPLPPVYAALFGSAARGGMRPGSDIDLFVVRPTNVSEEDPQWLDQLGQLESRAASWTGNDARVLEYSDESVRVLWSDEPVLDSVRTEAVTLFGTSSYWRSIRRGNEER</sequence>
<dbReference type="RefSeq" id="WP_013861499.1">
    <property type="nucleotide sequence ID" value="NC_015635.1"/>
</dbReference>
<dbReference type="GO" id="GO:0016779">
    <property type="term" value="F:nucleotidyltransferase activity"/>
    <property type="evidence" value="ECO:0007669"/>
    <property type="project" value="InterPro"/>
</dbReference>
<dbReference type="STRING" id="1032480.MLP_05960"/>
<dbReference type="InterPro" id="IPR043519">
    <property type="entry name" value="NT_sf"/>
</dbReference>
<feature type="domain" description="Polymerase nucleotidyl transferase" evidence="1">
    <location>
        <begin position="99"/>
        <end position="146"/>
    </location>
</feature>
<protein>
    <recommendedName>
        <fullName evidence="1">Polymerase nucleotidyl transferase domain-containing protein</fullName>
    </recommendedName>
</protein>
<dbReference type="SUPFAM" id="SSF81301">
    <property type="entry name" value="Nucleotidyltransferase"/>
    <property type="match status" value="1"/>
</dbReference>
<dbReference type="Pfam" id="PF01909">
    <property type="entry name" value="NTP_transf_2"/>
    <property type="match status" value="1"/>
</dbReference>
<evidence type="ECO:0000313" key="2">
    <source>
        <dbReference type="EMBL" id="BAK33610.1"/>
    </source>
</evidence>
<dbReference type="AlphaFoldDB" id="F5XKS2"/>
<dbReference type="eggNOG" id="COG1708">
    <property type="taxonomic scope" value="Bacteria"/>
</dbReference>
<evidence type="ECO:0000259" key="1">
    <source>
        <dbReference type="Pfam" id="PF01909"/>
    </source>
</evidence>
<dbReference type="EMBL" id="AP012204">
    <property type="protein sequence ID" value="BAK33610.1"/>
    <property type="molecule type" value="Genomic_DNA"/>
</dbReference>
<organism evidence="2 3">
    <name type="scientific">Microlunatus phosphovorus (strain ATCC 700054 / DSM 10555 / JCM 9379 / NBRC 101784 / NCIMB 13414 / VKM Ac-1990 / NM-1)</name>
    <dbReference type="NCBI Taxonomy" id="1032480"/>
    <lineage>
        <taxon>Bacteria</taxon>
        <taxon>Bacillati</taxon>
        <taxon>Actinomycetota</taxon>
        <taxon>Actinomycetes</taxon>
        <taxon>Propionibacteriales</taxon>
        <taxon>Propionibacteriaceae</taxon>
        <taxon>Microlunatus</taxon>
    </lineage>
</organism>
<name>F5XKS2_MICPN</name>
<dbReference type="HOGENOM" id="CLU_101755_0_0_11"/>
<dbReference type="Gene3D" id="3.30.460.10">
    <property type="entry name" value="Beta Polymerase, domain 2"/>
    <property type="match status" value="1"/>
</dbReference>
<reference evidence="2 3" key="1">
    <citation type="submission" date="2011-05" db="EMBL/GenBank/DDBJ databases">
        <title>Whole genome sequence of Microlunatus phosphovorus NM-1.</title>
        <authorList>
            <person name="Hosoyama A."/>
            <person name="Sasaki K."/>
            <person name="Harada T."/>
            <person name="Igarashi R."/>
            <person name="Kawakoshi A."/>
            <person name="Sasagawa M."/>
            <person name="Fukada J."/>
            <person name="Nakamura S."/>
            <person name="Katano Y."/>
            <person name="Hanada S."/>
            <person name="Kamagata Y."/>
            <person name="Nakamura N."/>
            <person name="Yamazaki S."/>
            <person name="Fujita N."/>
        </authorList>
    </citation>
    <scope>NUCLEOTIDE SEQUENCE [LARGE SCALE GENOMIC DNA]</scope>
    <source>
        <strain evidence="3">ATCC 700054 / DSM 10555 / JCM 9379 / NBRC 101784 / NCIMB 13414 / VKM Ac-1990 / NM-1</strain>
    </source>
</reference>
<dbReference type="CDD" id="cd05403">
    <property type="entry name" value="NT_KNTase_like"/>
    <property type="match status" value="1"/>
</dbReference>
<evidence type="ECO:0000313" key="3">
    <source>
        <dbReference type="Proteomes" id="UP000007947"/>
    </source>
</evidence>
<dbReference type="InterPro" id="IPR002934">
    <property type="entry name" value="Polymerase_NTP_transf_dom"/>
</dbReference>
<dbReference type="KEGG" id="mph:MLP_05960"/>
<keyword evidence="3" id="KW-1185">Reference proteome</keyword>
<gene>
    <name evidence="2" type="ordered locus">MLP_05960</name>
</gene>
<proteinExistence type="predicted"/>
<dbReference type="OrthoDB" id="3826063at2"/>
<dbReference type="Proteomes" id="UP000007947">
    <property type="component" value="Chromosome"/>
</dbReference>